<organism evidence="2">
    <name type="scientific">Proboscia inermis</name>
    <dbReference type="NCBI Taxonomy" id="420281"/>
    <lineage>
        <taxon>Eukaryota</taxon>
        <taxon>Sar</taxon>
        <taxon>Stramenopiles</taxon>
        <taxon>Ochrophyta</taxon>
        <taxon>Bacillariophyta</taxon>
        <taxon>Coscinodiscophyceae</taxon>
        <taxon>Rhizosoleniophycidae</taxon>
        <taxon>Rhizosoleniales</taxon>
        <taxon>Rhizosoleniaceae</taxon>
        <taxon>Proboscia</taxon>
    </lineage>
</organism>
<accession>A0A7S0C5D1</accession>
<evidence type="ECO:0000313" key="2">
    <source>
        <dbReference type="EMBL" id="CAD8412282.1"/>
    </source>
</evidence>
<proteinExistence type="predicted"/>
<feature type="region of interest" description="Disordered" evidence="1">
    <location>
        <begin position="1"/>
        <end position="33"/>
    </location>
</feature>
<protein>
    <submittedName>
        <fullName evidence="2">Uncharacterized protein</fullName>
    </submittedName>
</protein>
<dbReference type="EMBL" id="HBEL01017638">
    <property type="protein sequence ID" value="CAD8412282.1"/>
    <property type="molecule type" value="Transcribed_RNA"/>
</dbReference>
<feature type="compositionally biased region" description="Basic and acidic residues" evidence="1">
    <location>
        <begin position="1"/>
        <end position="11"/>
    </location>
</feature>
<gene>
    <name evidence="2" type="ORF">PINE0816_LOCUS8407</name>
</gene>
<reference evidence="2" key="1">
    <citation type="submission" date="2021-01" db="EMBL/GenBank/DDBJ databases">
        <authorList>
            <person name="Corre E."/>
            <person name="Pelletier E."/>
            <person name="Niang G."/>
            <person name="Scheremetjew M."/>
            <person name="Finn R."/>
            <person name="Kale V."/>
            <person name="Holt S."/>
            <person name="Cochrane G."/>
            <person name="Meng A."/>
            <person name="Brown T."/>
            <person name="Cohen L."/>
        </authorList>
    </citation>
    <scope>NUCLEOTIDE SEQUENCE</scope>
    <source>
        <strain evidence="2">CCAP1064/1</strain>
    </source>
</reference>
<name>A0A7S0C5D1_9STRA</name>
<evidence type="ECO:0000256" key="1">
    <source>
        <dbReference type="SAM" id="MobiDB-lite"/>
    </source>
</evidence>
<sequence>MKKAVLEHQKLLSEQNTNGTTKKSKPSKNTKIDTSVNPIEMFRTGHSSKLFSAWDEQTGMPLLDIHGEKISKSAYKRIKKLYDSQTKRYEKFIREKEMSISSTLVVPSTTGVEAVQNSTVKTTENTPSQAIPATTIKKSNVTNVIEIVHGTYGKRQALEFTSDMGPLCYTLML</sequence>
<dbReference type="AlphaFoldDB" id="A0A7S0C5D1"/>